<evidence type="ECO:0000313" key="2">
    <source>
        <dbReference type="Proteomes" id="UP000324800"/>
    </source>
</evidence>
<comment type="caution">
    <text evidence="1">The sequence shown here is derived from an EMBL/GenBank/DDBJ whole genome shotgun (WGS) entry which is preliminary data.</text>
</comment>
<gene>
    <name evidence="1" type="ORF">EZS28_017989</name>
</gene>
<protein>
    <submittedName>
        <fullName evidence="1">Uncharacterized protein</fullName>
    </submittedName>
</protein>
<name>A0A5J4VVT0_9EUKA</name>
<sequence>MGSKSLNDLGLLYSQKEFGGEKYGGDQLERRLLVYPALCFLPSGLQITDMSIILQPSGPHGAKRILVLNPSGINIQVLKVIFASDAVTEVCQLREICKKTRTHDIDDLKLQVNGDMCAVICYRLKDLTTGPQRAILEFVEVLSARGTESKDEKNIFYYAMHSSGLLKKIEDLLRKKAAIEMEGDKILTGVSAQLVRIIFLIMKIDEIDEGIMNICTTTIVRYTQALIQKLKEYSKAQFKYQGEEEEQEEELVTTLEQGTRNIKVLQVIIQWNIQYLSSEVNLQELINPLLHINCSKELKCPKRMYIHAYQGVDEFQGSVYYLLSELSNFDNMRDYLVNEHNALGHISHPLVTVAKGFNLGSSQNEGNEYNEGNTMIRMEYYSRGVVSGILNFLRVILNDPNNINTSASIPGLFHALIILSRYPTDDEDEEDSGDQVSIIRQRSLGCLDQIQWDSIVNIRKQLMIEHKLVHAVSSSLSGSNEENADVIYSALITIQNIFIRLRGEGNPTQPALPDILKEVDEQCEQEGTINEIEEHIFRSKEILDSVKKSKCLGQLQLALHLWNIKANSVEEKQLPPYSNDNIELNIAGTKVEGLSERTTIVNDSPGTGYVSSNGNDDTECGYDTTPCLTLKYAADQVLKVITANPRKIIFKDQYTVSE</sequence>
<evidence type="ECO:0000313" key="1">
    <source>
        <dbReference type="EMBL" id="KAA6386483.1"/>
    </source>
</evidence>
<dbReference type="Proteomes" id="UP000324800">
    <property type="component" value="Unassembled WGS sequence"/>
</dbReference>
<reference evidence="1 2" key="1">
    <citation type="submission" date="2019-03" db="EMBL/GenBank/DDBJ databases">
        <title>Single cell metagenomics reveals metabolic interactions within the superorganism composed of flagellate Streblomastix strix and complex community of Bacteroidetes bacteria on its surface.</title>
        <authorList>
            <person name="Treitli S.C."/>
            <person name="Kolisko M."/>
            <person name="Husnik F."/>
            <person name="Keeling P."/>
            <person name="Hampl V."/>
        </authorList>
    </citation>
    <scope>NUCLEOTIDE SEQUENCE [LARGE SCALE GENOMIC DNA]</scope>
    <source>
        <strain evidence="1">ST1C</strain>
    </source>
</reference>
<proteinExistence type="predicted"/>
<accession>A0A5J4VVT0</accession>
<dbReference type="AlphaFoldDB" id="A0A5J4VVT0"/>
<organism evidence="1 2">
    <name type="scientific">Streblomastix strix</name>
    <dbReference type="NCBI Taxonomy" id="222440"/>
    <lineage>
        <taxon>Eukaryota</taxon>
        <taxon>Metamonada</taxon>
        <taxon>Preaxostyla</taxon>
        <taxon>Oxymonadida</taxon>
        <taxon>Streblomastigidae</taxon>
        <taxon>Streblomastix</taxon>
    </lineage>
</organism>
<dbReference type="EMBL" id="SNRW01004785">
    <property type="protein sequence ID" value="KAA6386483.1"/>
    <property type="molecule type" value="Genomic_DNA"/>
</dbReference>
<feature type="non-terminal residue" evidence="1">
    <location>
        <position position="658"/>
    </location>
</feature>